<evidence type="ECO:0000313" key="2">
    <source>
        <dbReference type="EMBL" id="SDI36125.1"/>
    </source>
</evidence>
<gene>
    <name evidence="2" type="ORF">SAMN04488026_100293</name>
</gene>
<dbReference type="EMBL" id="FNEK01000002">
    <property type="protein sequence ID" value="SDI36125.1"/>
    <property type="molecule type" value="Genomic_DNA"/>
</dbReference>
<dbReference type="PANTHER" id="PTHR35841">
    <property type="entry name" value="PHOSPHONATES-BINDING PERIPLASMIC PROTEIN"/>
    <property type="match status" value="1"/>
</dbReference>
<keyword evidence="1" id="KW-0732">Signal</keyword>
<sequence>MALKSVLRVLALALGLLAAQAPAGELVLGSVNDNVRKHVKRYLPLAEYLEIELAGQGIDSVKISVYPTSAAMTEALTNGEVDFYFDSPVVAAKISRQAGAIPVLRRWKRGVASYHSVMVVPWGSDVQELEDLVGRKIGFQDPDSTSGYLLPLGMILRKNLPVREIANFKAKGPEDAVGYVFTRDDKNTILWLSRGWIDAAATDPKGFRKLEDAFPGGYRELTRSIEVPRQTVIMNSRTDPALAAAVCDVLLAMDQSPQGEEALNKFHKTTKFDRFPEGVEATFSPIYQLLDDLDRWSASGS</sequence>
<dbReference type="PANTHER" id="PTHR35841:SF1">
    <property type="entry name" value="PHOSPHONATES-BINDING PERIPLASMIC PROTEIN"/>
    <property type="match status" value="1"/>
</dbReference>
<feature type="chain" id="PRO_5011586157" evidence="1">
    <location>
        <begin position="24"/>
        <end position="301"/>
    </location>
</feature>
<name>A0A1G8JY66_9RHOB</name>
<dbReference type="Gene3D" id="3.40.190.10">
    <property type="entry name" value="Periplasmic binding protein-like II"/>
    <property type="match status" value="2"/>
</dbReference>
<dbReference type="Proteomes" id="UP000199382">
    <property type="component" value="Unassembled WGS sequence"/>
</dbReference>
<reference evidence="2 3" key="1">
    <citation type="submission" date="2016-10" db="EMBL/GenBank/DDBJ databases">
        <authorList>
            <person name="de Groot N.N."/>
        </authorList>
    </citation>
    <scope>NUCLEOTIDE SEQUENCE [LARGE SCALE GENOMIC DNA]</scope>
    <source>
        <strain evidence="2 3">DSM 25294</strain>
    </source>
</reference>
<evidence type="ECO:0000256" key="1">
    <source>
        <dbReference type="SAM" id="SignalP"/>
    </source>
</evidence>
<dbReference type="Pfam" id="PF12974">
    <property type="entry name" value="Phosphonate-bd"/>
    <property type="match status" value="1"/>
</dbReference>
<dbReference type="STRING" id="571298.SAMN04488026_100293"/>
<dbReference type="AlphaFoldDB" id="A0A1G8JY66"/>
<keyword evidence="3" id="KW-1185">Reference proteome</keyword>
<evidence type="ECO:0000313" key="3">
    <source>
        <dbReference type="Proteomes" id="UP000199382"/>
    </source>
</evidence>
<accession>A0A1G8JY66</accession>
<dbReference type="SUPFAM" id="SSF53850">
    <property type="entry name" value="Periplasmic binding protein-like II"/>
    <property type="match status" value="1"/>
</dbReference>
<proteinExistence type="predicted"/>
<organism evidence="2 3">
    <name type="scientific">Aliiruegeria lutimaris</name>
    <dbReference type="NCBI Taxonomy" id="571298"/>
    <lineage>
        <taxon>Bacteria</taxon>
        <taxon>Pseudomonadati</taxon>
        <taxon>Pseudomonadota</taxon>
        <taxon>Alphaproteobacteria</taxon>
        <taxon>Rhodobacterales</taxon>
        <taxon>Roseobacteraceae</taxon>
        <taxon>Aliiruegeria</taxon>
    </lineage>
</organism>
<protein>
    <submittedName>
        <fullName evidence="2">Phosphonate transport system substrate-binding protein</fullName>
    </submittedName>
</protein>
<feature type="signal peptide" evidence="1">
    <location>
        <begin position="1"/>
        <end position="23"/>
    </location>
</feature>